<protein>
    <submittedName>
        <fullName evidence="6">Teichoic acid ABC transporter ATP-binding protein</fullName>
    </submittedName>
</protein>
<evidence type="ECO:0000256" key="1">
    <source>
        <dbReference type="ARBA" id="ARBA00005417"/>
    </source>
</evidence>
<organism evidence="6 7">
    <name type="scientific">Megasphaera cerevisiae DSM 20462</name>
    <dbReference type="NCBI Taxonomy" id="1122219"/>
    <lineage>
        <taxon>Bacteria</taxon>
        <taxon>Bacillati</taxon>
        <taxon>Bacillota</taxon>
        <taxon>Negativicutes</taxon>
        <taxon>Veillonellales</taxon>
        <taxon>Veillonellaceae</taxon>
        <taxon>Megasphaera</taxon>
    </lineage>
</organism>
<dbReference type="RefSeq" id="WP_048514820.1">
    <property type="nucleotide sequence ID" value="NZ_FUXD01000043.1"/>
</dbReference>
<dbReference type="Proteomes" id="UP000036503">
    <property type="component" value="Unassembled WGS sequence"/>
</dbReference>
<dbReference type="EMBL" id="LEKT01000038">
    <property type="protein sequence ID" value="KMO85978.1"/>
    <property type="molecule type" value="Genomic_DNA"/>
</dbReference>
<comment type="caution">
    <text evidence="6">The sequence shown here is derived from an EMBL/GenBank/DDBJ whole genome shotgun (WGS) entry which is preliminary data.</text>
</comment>
<proteinExistence type="inferred from homology"/>
<sequence>MVETIINVEHVTMKFNLMEEKVDTLKEYVVKLIKGKLFYNEFIALHDISFTIDRGDIFGFIGFNGAGKSTMLKILAEVLKPTQGRVTVKGSIAPLIEVGAGFDPELTAKENIFLNGAILGHSKKFLEKHFDAILDFAALRDFVNVPVKNFSSGMYARLGFAIATEVRPDILIVDEVLSVGDYKFQEKCEKRIQEMINNGTTVILVSHDIGMIRRLCNKVVWLDHGRIKDIGDTERICRMYER</sequence>
<dbReference type="SUPFAM" id="SSF52540">
    <property type="entry name" value="P-loop containing nucleoside triphosphate hydrolases"/>
    <property type="match status" value="1"/>
</dbReference>
<evidence type="ECO:0000259" key="5">
    <source>
        <dbReference type="PROSITE" id="PS50893"/>
    </source>
</evidence>
<dbReference type="PATRIC" id="fig|1122219.3.peg.1967"/>
<dbReference type="GO" id="GO:0016887">
    <property type="term" value="F:ATP hydrolysis activity"/>
    <property type="evidence" value="ECO:0007669"/>
    <property type="project" value="InterPro"/>
</dbReference>
<feature type="domain" description="ABC transporter" evidence="5">
    <location>
        <begin position="30"/>
        <end position="242"/>
    </location>
</feature>
<evidence type="ECO:0000256" key="4">
    <source>
        <dbReference type="ARBA" id="ARBA00022840"/>
    </source>
</evidence>
<dbReference type="InParanoid" id="A0A0J6WUX0"/>
<dbReference type="PANTHER" id="PTHR46743:SF2">
    <property type="entry name" value="TEICHOIC ACIDS EXPORT ATP-BINDING PROTEIN TAGH"/>
    <property type="match status" value="1"/>
</dbReference>
<reference evidence="6 7" key="1">
    <citation type="submission" date="2015-06" db="EMBL/GenBank/DDBJ databases">
        <title>Draft genome sequence of beer spoilage bacterium Megasphaera cerevisiae type strain 20462.</title>
        <authorList>
            <person name="Kutumbaka K."/>
            <person name="Pasmowitz J."/>
            <person name="Mategko J."/>
            <person name="Reyes D."/>
            <person name="Friedrich A."/>
            <person name="Han S."/>
            <person name="Martens-Habbena W."/>
            <person name="Neal-McKinney J."/>
            <person name="Janagama H.K."/>
            <person name="Nadala C."/>
            <person name="Samadpour M."/>
        </authorList>
    </citation>
    <scope>NUCLEOTIDE SEQUENCE [LARGE SCALE GENOMIC DNA]</scope>
    <source>
        <strain evidence="6 7">DSM 20462</strain>
    </source>
</reference>
<keyword evidence="3" id="KW-0547">Nucleotide-binding</keyword>
<dbReference type="GO" id="GO:0016020">
    <property type="term" value="C:membrane"/>
    <property type="evidence" value="ECO:0007669"/>
    <property type="project" value="InterPro"/>
</dbReference>
<keyword evidence="2" id="KW-0813">Transport</keyword>
<name>A0A0J6WUX0_9FIRM</name>
<gene>
    <name evidence="6" type="ORF">AB840_10590</name>
</gene>
<dbReference type="InterPro" id="IPR015860">
    <property type="entry name" value="ABC_transpr_TagH-like"/>
</dbReference>
<dbReference type="PANTHER" id="PTHR46743">
    <property type="entry name" value="TEICHOIC ACIDS EXPORT ATP-BINDING PROTEIN TAGH"/>
    <property type="match status" value="1"/>
</dbReference>
<accession>A0A0J6WUX0</accession>
<evidence type="ECO:0000256" key="3">
    <source>
        <dbReference type="ARBA" id="ARBA00022741"/>
    </source>
</evidence>
<dbReference type="AlphaFoldDB" id="A0A0J6WUX0"/>
<comment type="similarity">
    <text evidence="1">Belongs to the ABC transporter superfamily.</text>
</comment>
<dbReference type="Gene3D" id="3.40.50.300">
    <property type="entry name" value="P-loop containing nucleotide triphosphate hydrolases"/>
    <property type="match status" value="1"/>
</dbReference>
<dbReference type="CDD" id="cd03220">
    <property type="entry name" value="ABC_KpsT_Wzt"/>
    <property type="match status" value="1"/>
</dbReference>
<dbReference type="GO" id="GO:0005524">
    <property type="term" value="F:ATP binding"/>
    <property type="evidence" value="ECO:0007669"/>
    <property type="project" value="UniProtKB-KW"/>
</dbReference>
<dbReference type="InterPro" id="IPR003593">
    <property type="entry name" value="AAA+_ATPase"/>
</dbReference>
<evidence type="ECO:0000256" key="2">
    <source>
        <dbReference type="ARBA" id="ARBA00022448"/>
    </source>
</evidence>
<dbReference type="InterPro" id="IPR003439">
    <property type="entry name" value="ABC_transporter-like_ATP-bd"/>
</dbReference>
<dbReference type="InterPro" id="IPR027417">
    <property type="entry name" value="P-loop_NTPase"/>
</dbReference>
<dbReference type="PROSITE" id="PS50893">
    <property type="entry name" value="ABC_TRANSPORTER_2"/>
    <property type="match status" value="1"/>
</dbReference>
<evidence type="ECO:0000313" key="7">
    <source>
        <dbReference type="Proteomes" id="UP000036503"/>
    </source>
</evidence>
<dbReference type="OrthoDB" id="9778870at2"/>
<dbReference type="GO" id="GO:0140359">
    <property type="term" value="F:ABC-type transporter activity"/>
    <property type="evidence" value="ECO:0007669"/>
    <property type="project" value="InterPro"/>
</dbReference>
<dbReference type="SMART" id="SM00382">
    <property type="entry name" value="AAA"/>
    <property type="match status" value="1"/>
</dbReference>
<keyword evidence="7" id="KW-1185">Reference proteome</keyword>
<keyword evidence="4 6" id="KW-0067">ATP-binding</keyword>
<dbReference type="Pfam" id="PF00005">
    <property type="entry name" value="ABC_tran"/>
    <property type="match status" value="1"/>
</dbReference>
<evidence type="ECO:0000313" key="6">
    <source>
        <dbReference type="EMBL" id="KMO85978.1"/>
    </source>
</evidence>
<dbReference type="InterPro" id="IPR050683">
    <property type="entry name" value="Bact_Polysacc_Export_ATP-bd"/>
</dbReference>